<evidence type="ECO:0000256" key="4">
    <source>
        <dbReference type="ARBA" id="ARBA00023136"/>
    </source>
</evidence>
<dbReference type="EMBL" id="JACRSN010000010">
    <property type="protein sequence ID" value="MBC8533894.1"/>
    <property type="molecule type" value="Genomic_DNA"/>
</dbReference>
<dbReference type="AlphaFoldDB" id="A0A926DAP1"/>
<evidence type="ECO:0000256" key="1">
    <source>
        <dbReference type="ARBA" id="ARBA00004141"/>
    </source>
</evidence>
<name>A0A926DAP1_9FIRM</name>
<evidence type="ECO:0000313" key="7">
    <source>
        <dbReference type="EMBL" id="MBC8533894.1"/>
    </source>
</evidence>
<proteinExistence type="predicted"/>
<keyword evidence="8" id="KW-1185">Reference proteome</keyword>
<sequence>MANLQAVFNRFRNTYSADERAVFLLVLSLFLSIYLTAACAVATIVYILVTGKLRGTLFGGKGAGYLVLFCAVMLLTTAAYGHEFELLVAIGVLLLLILALFMRRVMTQRLFQDLIDAACLMSIGAFLVALLQKLLIRENQFDNRFEAVFVNPNYYAAIIEMVVLFALYKMLTQKSGRLFYTFVIAFNFSGLAICQCRTAFLVIACSVPCLLLFLGRKKLLLLYIALGICGAGLLFYDPGLFPRAEALGDDFDTRWSIWMAAIEGFFEHPLLGGGCYTYSRIYTLYGGARTTHAHNLLLELLLNYGLLGTGAAIAYVGSTTRQVIRHYMARRNRSACALCLAILIGVLAHGAVDATLFWPQTGLLAAAIFACPGICESKKWAASPSSRMPSLHLDLPESAMLFQDFPEQ</sequence>
<evidence type="ECO:0000259" key="6">
    <source>
        <dbReference type="Pfam" id="PF04932"/>
    </source>
</evidence>
<evidence type="ECO:0000313" key="8">
    <source>
        <dbReference type="Proteomes" id="UP000651482"/>
    </source>
</evidence>
<gene>
    <name evidence="7" type="ORF">IAG03_07735</name>
</gene>
<feature type="transmembrane region" description="Helical" evidence="5">
    <location>
        <begin position="114"/>
        <end position="134"/>
    </location>
</feature>
<dbReference type="InterPro" id="IPR051533">
    <property type="entry name" value="WaaL-like"/>
</dbReference>
<feature type="transmembrane region" description="Helical" evidence="5">
    <location>
        <begin position="332"/>
        <end position="351"/>
    </location>
</feature>
<evidence type="ECO:0000256" key="5">
    <source>
        <dbReference type="SAM" id="Phobius"/>
    </source>
</evidence>
<feature type="transmembrane region" description="Helical" evidence="5">
    <location>
        <begin position="301"/>
        <end position="320"/>
    </location>
</feature>
<dbReference type="PANTHER" id="PTHR37422:SF13">
    <property type="entry name" value="LIPOPOLYSACCHARIDE BIOSYNTHESIS PROTEIN PA4999-RELATED"/>
    <property type="match status" value="1"/>
</dbReference>
<reference evidence="7" key="1">
    <citation type="submission" date="2020-08" db="EMBL/GenBank/DDBJ databases">
        <title>Genome public.</title>
        <authorList>
            <person name="Liu C."/>
            <person name="Sun Q."/>
        </authorList>
    </citation>
    <scope>NUCLEOTIDE SEQUENCE</scope>
    <source>
        <strain evidence="7">NSJ-40</strain>
    </source>
</reference>
<feature type="transmembrane region" description="Helical" evidence="5">
    <location>
        <begin position="21"/>
        <end position="50"/>
    </location>
</feature>
<keyword evidence="3 5" id="KW-1133">Transmembrane helix</keyword>
<feature type="transmembrane region" description="Helical" evidence="5">
    <location>
        <begin position="178"/>
        <end position="193"/>
    </location>
</feature>
<dbReference type="Pfam" id="PF04932">
    <property type="entry name" value="Wzy_C"/>
    <property type="match status" value="1"/>
</dbReference>
<dbReference type="InterPro" id="IPR007016">
    <property type="entry name" value="O-antigen_ligase-rel_domated"/>
</dbReference>
<comment type="subcellular location">
    <subcellularLocation>
        <location evidence="1">Membrane</location>
        <topology evidence="1">Multi-pass membrane protein</topology>
    </subcellularLocation>
</comment>
<feature type="transmembrane region" description="Helical" evidence="5">
    <location>
        <begin position="199"/>
        <end position="215"/>
    </location>
</feature>
<organism evidence="7 8">
    <name type="scientific">Yeguia hominis</name>
    <dbReference type="NCBI Taxonomy" id="2763662"/>
    <lineage>
        <taxon>Bacteria</taxon>
        <taxon>Bacillati</taxon>
        <taxon>Bacillota</taxon>
        <taxon>Clostridia</taxon>
        <taxon>Eubacteriales</taxon>
        <taxon>Yeguiaceae</taxon>
        <taxon>Yeguia</taxon>
    </lineage>
</organism>
<feature type="transmembrane region" description="Helical" evidence="5">
    <location>
        <begin position="62"/>
        <end position="80"/>
    </location>
</feature>
<feature type="transmembrane region" description="Helical" evidence="5">
    <location>
        <begin position="154"/>
        <end position="171"/>
    </location>
</feature>
<dbReference type="GO" id="GO:0016020">
    <property type="term" value="C:membrane"/>
    <property type="evidence" value="ECO:0007669"/>
    <property type="project" value="UniProtKB-SubCell"/>
</dbReference>
<comment type="caution">
    <text evidence="7">The sequence shown here is derived from an EMBL/GenBank/DDBJ whole genome shotgun (WGS) entry which is preliminary data.</text>
</comment>
<accession>A0A926DAP1</accession>
<dbReference type="Proteomes" id="UP000651482">
    <property type="component" value="Unassembled WGS sequence"/>
</dbReference>
<keyword evidence="2 5" id="KW-0812">Transmembrane</keyword>
<feature type="transmembrane region" description="Helical" evidence="5">
    <location>
        <begin position="86"/>
        <end position="102"/>
    </location>
</feature>
<feature type="domain" description="O-antigen ligase-related" evidence="6">
    <location>
        <begin position="185"/>
        <end position="310"/>
    </location>
</feature>
<evidence type="ECO:0000256" key="2">
    <source>
        <dbReference type="ARBA" id="ARBA00022692"/>
    </source>
</evidence>
<dbReference type="PANTHER" id="PTHR37422">
    <property type="entry name" value="TEICHURONIC ACID BIOSYNTHESIS PROTEIN TUAE"/>
    <property type="match status" value="1"/>
</dbReference>
<dbReference type="GO" id="GO:0016874">
    <property type="term" value="F:ligase activity"/>
    <property type="evidence" value="ECO:0007669"/>
    <property type="project" value="UniProtKB-KW"/>
</dbReference>
<protein>
    <submittedName>
        <fullName evidence="7">O-antigen ligase family protein</fullName>
    </submittedName>
</protein>
<keyword evidence="4 5" id="KW-0472">Membrane</keyword>
<evidence type="ECO:0000256" key="3">
    <source>
        <dbReference type="ARBA" id="ARBA00022989"/>
    </source>
</evidence>
<dbReference type="RefSeq" id="WP_249319549.1">
    <property type="nucleotide sequence ID" value="NZ_JACRSN010000010.1"/>
</dbReference>
<keyword evidence="7" id="KW-0436">Ligase</keyword>
<feature type="transmembrane region" description="Helical" evidence="5">
    <location>
        <begin position="220"/>
        <end position="236"/>
    </location>
</feature>